<proteinExistence type="predicted"/>
<dbReference type="Proteomes" id="UP000256862">
    <property type="component" value="Plasmid CO2235_mp"/>
</dbReference>
<dbReference type="EMBL" id="OGUS01000138">
    <property type="protein sequence ID" value="SPC20639.1"/>
    <property type="molecule type" value="Genomic_DNA"/>
</dbReference>
<evidence type="ECO:0000313" key="1">
    <source>
        <dbReference type="EMBL" id="SPC20639.1"/>
    </source>
</evidence>
<comment type="caution">
    <text evidence="1">The sequence shown here is derived from an EMBL/GenBank/DDBJ whole genome shotgun (WGS) entry which is preliminary data.</text>
</comment>
<gene>
    <name evidence="1" type="ORF">CO2235_MP30014</name>
</gene>
<name>A0A375GIF5_9BURK</name>
<organism evidence="1">
    <name type="scientific">Cupriavidus oxalaticus</name>
    <dbReference type="NCBI Taxonomy" id="96344"/>
    <lineage>
        <taxon>Bacteria</taxon>
        <taxon>Pseudomonadati</taxon>
        <taxon>Pseudomonadota</taxon>
        <taxon>Betaproteobacteria</taxon>
        <taxon>Burkholderiales</taxon>
        <taxon>Burkholderiaceae</taxon>
        <taxon>Cupriavidus</taxon>
    </lineage>
</organism>
<reference evidence="1" key="1">
    <citation type="submission" date="2018-01" db="EMBL/GenBank/DDBJ databases">
        <authorList>
            <person name="Clerissi C."/>
        </authorList>
    </citation>
    <scope>NUCLEOTIDE SEQUENCE</scope>
    <source>
        <strain evidence="1">Cupriavidus oxalaticus LMG 2235</strain>
    </source>
</reference>
<accession>A0A375GIF5</accession>
<protein>
    <submittedName>
        <fullName evidence="1">Uncharacterized protein</fullName>
    </submittedName>
</protein>
<dbReference type="AlphaFoldDB" id="A0A375GIF5"/>
<sequence length="55" mass="6020">MTPTCYRDVKIEQHLGMATSLTSLVTRTQSNVFSARSYNQRCCHQGGSSAAVQTP</sequence>